<dbReference type="Proteomes" id="UP000688137">
    <property type="component" value="Unassembled WGS sequence"/>
</dbReference>
<protein>
    <submittedName>
        <fullName evidence="2">Uncharacterized protein</fullName>
    </submittedName>
</protein>
<dbReference type="OMA" id="YMLFNQL"/>
<comment type="caution">
    <text evidence="2">The sequence shown here is derived from an EMBL/GenBank/DDBJ whole genome shotgun (WGS) entry which is preliminary data.</text>
</comment>
<evidence type="ECO:0000313" key="3">
    <source>
        <dbReference type="Proteomes" id="UP000688137"/>
    </source>
</evidence>
<evidence type="ECO:0000256" key="1">
    <source>
        <dbReference type="SAM" id="Coils"/>
    </source>
</evidence>
<proteinExistence type="predicted"/>
<name>A0A8S1JMV6_PARPR</name>
<keyword evidence="1" id="KW-0175">Coiled coil</keyword>
<gene>
    <name evidence="2" type="ORF">PPRIM_AZ9-3.1.T0050287</name>
</gene>
<dbReference type="EMBL" id="CAJJDM010000002">
    <property type="protein sequence ID" value="CAD8043633.1"/>
    <property type="molecule type" value="Genomic_DNA"/>
</dbReference>
<feature type="coiled-coil region" evidence="1">
    <location>
        <begin position="142"/>
        <end position="251"/>
    </location>
</feature>
<feature type="coiled-coil region" evidence="1">
    <location>
        <begin position="18"/>
        <end position="66"/>
    </location>
</feature>
<reference evidence="2" key="1">
    <citation type="submission" date="2021-01" db="EMBL/GenBank/DDBJ databases">
        <authorList>
            <consortium name="Genoscope - CEA"/>
            <person name="William W."/>
        </authorList>
    </citation>
    <scope>NUCLEOTIDE SEQUENCE</scope>
</reference>
<sequence>MDNQFNNIFKEVDYTGDEQKINEKKQQVEAELEKLKRMEEEYQEDIKNLEYRIQENENKKIEITQKLQQSVDAISEQKQQILILDAKIAFIKKRLNNDPITSQEQIRQEEIIQDSAYLTTLLQEKERLINTLKLRIQNIRPCVEEEKKLQQLQQDLVLKKAQLQEIKNQQQVGNLNQSYKNIQAKLNELQLMKEKRIEIQNEISAFNSKIRREQDEKYMLFNQLQIVKTIYQTYENRVEQQRTMISNLKEENNNDTINQF</sequence>
<dbReference type="AlphaFoldDB" id="A0A8S1JMV6"/>
<evidence type="ECO:0000313" key="2">
    <source>
        <dbReference type="EMBL" id="CAD8043633.1"/>
    </source>
</evidence>
<accession>A0A8S1JMV6</accession>
<organism evidence="2 3">
    <name type="scientific">Paramecium primaurelia</name>
    <dbReference type="NCBI Taxonomy" id="5886"/>
    <lineage>
        <taxon>Eukaryota</taxon>
        <taxon>Sar</taxon>
        <taxon>Alveolata</taxon>
        <taxon>Ciliophora</taxon>
        <taxon>Intramacronucleata</taxon>
        <taxon>Oligohymenophorea</taxon>
        <taxon>Peniculida</taxon>
        <taxon>Parameciidae</taxon>
        <taxon>Paramecium</taxon>
    </lineage>
</organism>
<keyword evidence="3" id="KW-1185">Reference proteome</keyword>